<sequence length="434" mass="48915">MSLEGGVRIVDHREMILTLHDDRLTSLADLEQFLAGTAGLATQVAAGTEAQRQAHVLSVLQRFRYATLSRTERGLVIRYLLHTSGYSRQHLTRLIARFREHAPLGQRRTPTHGFNRRYTADDTVALARLDRLHENLSGAATRHLCQRAWLVYGDARYERLASISVAHLYNLRKTLAYRQARGHWQGTRPSRSVSIAVRKPPRPEGRAGFIRIDSVHQGDFDGIKGVYYIDAVDCVTQWQVVACCQRISEAFLLPVLEQMLACFPFRIRQVHTDNGSEYINVRVAQLLDKLNAEFTKSRPRHSNDNALVEAKNGGVIRRTFGYAHIPQKHAARINAFCKDALVPYLNLHRPCLFPRQTVDAKDKIRTTYPAELVSTPLEKLHSLSARARGLKPGITLQALLMQARTMSDNEAAAQMQSARAALFETIRRSASKAA</sequence>
<dbReference type="HOGENOM" id="CLU_660448_0_0_4"/>
<reference evidence="2 3" key="1">
    <citation type="journal article" date="2014" name="BMC Microbiol.">
        <title>The oxygen-independent metabolism of cyclic monoterpenes in Castellaniella defragrans 65Phen.</title>
        <authorList>
            <person name="Petasch J."/>
            <person name="Disch E.M."/>
            <person name="Markert S."/>
            <person name="Becher D."/>
            <person name="Schweder T."/>
            <person name="Huttel B."/>
            <person name="Reinhardt R."/>
            <person name="Harder J."/>
        </authorList>
    </citation>
    <scope>NUCLEOTIDE SEQUENCE [LARGE SCALE GENOMIC DNA]</scope>
    <source>
        <strain evidence="2">65Phen</strain>
    </source>
</reference>
<dbReference type="SUPFAM" id="SSF53098">
    <property type="entry name" value="Ribonuclease H-like"/>
    <property type="match status" value="1"/>
</dbReference>
<dbReference type="EMBL" id="HG916765">
    <property type="protein sequence ID" value="CDM25568.1"/>
    <property type="molecule type" value="Genomic_DNA"/>
</dbReference>
<evidence type="ECO:0000313" key="3">
    <source>
        <dbReference type="Proteomes" id="UP000019805"/>
    </source>
</evidence>
<dbReference type="Proteomes" id="UP000019805">
    <property type="component" value="Chromosome"/>
</dbReference>
<organism evidence="2 3">
    <name type="scientific">Castellaniella defragrans (strain DSM 12143 / CCUG 39792 / 65Phen)</name>
    <name type="common">Alcaligenes defragrans</name>
    <dbReference type="NCBI Taxonomy" id="1437824"/>
    <lineage>
        <taxon>Bacteria</taxon>
        <taxon>Pseudomonadati</taxon>
        <taxon>Pseudomonadota</taxon>
        <taxon>Betaproteobacteria</taxon>
        <taxon>Burkholderiales</taxon>
        <taxon>Alcaligenaceae</taxon>
        <taxon>Castellaniella</taxon>
    </lineage>
</organism>
<keyword evidence="3" id="KW-1185">Reference proteome</keyword>
<dbReference type="AlphaFoldDB" id="W8X0H0"/>
<evidence type="ECO:0000259" key="1">
    <source>
        <dbReference type="PROSITE" id="PS50994"/>
    </source>
</evidence>
<dbReference type="Gene3D" id="3.30.420.10">
    <property type="entry name" value="Ribonuclease H-like superfamily/Ribonuclease H"/>
    <property type="match status" value="1"/>
</dbReference>
<gene>
    <name evidence="2" type="ORF">BN940_15636</name>
</gene>
<dbReference type="InterPro" id="IPR001584">
    <property type="entry name" value="Integrase_cat-core"/>
</dbReference>
<dbReference type="eggNOG" id="COG2801">
    <property type="taxonomic scope" value="Bacteria"/>
</dbReference>
<dbReference type="PATRIC" id="fig|1437824.5.peg.3088"/>
<dbReference type="GO" id="GO:0015074">
    <property type="term" value="P:DNA integration"/>
    <property type="evidence" value="ECO:0007669"/>
    <property type="project" value="InterPro"/>
</dbReference>
<dbReference type="InterPro" id="IPR012337">
    <property type="entry name" value="RNaseH-like_sf"/>
</dbReference>
<evidence type="ECO:0000313" key="2">
    <source>
        <dbReference type="EMBL" id="CDM25568.1"/>
    </source>
</evidence>
<dbReference type="PROSITE" id="PS50994">
    <property type="entry name" value="INTEGRASE"/>
    <property type="match status" value="1"/>
</dbReference>
<dbReference type="OrthoDB" id="8875582at2"/>
<protein>
    <recommendedName>
        <fullName evidence="1">Integrase catalytic domain-containing protein</fullName>
    </recommendedName>
</protein>
<proteinExistence type="predicted"/>
<dbReference type="KEGG" id="cdn:BN940_15636"/>
<dbReference type="InterPro" id="IPR036397">
    <property type="entry name" value="RNaseH_sf"/>
</dbReference>
<name>W8X0H0_CASD6</name>
<dbReference type="GO" id="GO:0003676">
    <property type="term" value="F:nucleic acid binding"/>
    <property type="evidence" value="ECO:0007669"/>
    <property type="project" value="InterPro"/>
</dbReference>
<dbReference type="Pfam" id="PF00665">
    <property type="entry name" value="rve"/>
    <property type="match status" value="1"/>
</dbReference>
<dbReference type="STRING" id="1437824.BN940_15636"/>
<feature type="domain" description="Integrase catalytic" evidence="1">
    <location>
        <begin position="199"/>
        <end position="377"/>
    </location>
</feature>
<accession>W8X0H0</accession>